<dbReference type="EMBL" id="RQTK01000274">
    <property type="protein sequence ID" value="RUS82731.1"/>
    <property type="molecule type" value="Genomic_DNA"/>
</dbReference>
<keyword evidence="1" id="KW-1133">Transmembrane helix</keyword>
<dbReference type="AlphaFoldDB" id="A0A433TMH8"/>
<dbReference type="InterPro" id="IPR016186">
    <property type="entry name" value="C-type_lectin-like/link_sf"/>
</dbReference>
<dbReference type="Proteomes" id="UP000271974">
    <property type="component" value="Unassembled WGS sequence"/>
</dbReference>
<organism evidence="3 4">
    <name type="scientific">Elysia chlorotica</name>
    <name type="common">Eastern emerald elysia</name>
    <name type="synonym">Sea slug</name>
    <dbReference type="NCBI Taxonomy" id="188477"/>
    <lineage>
        <taxon>Eukaryota</taxon>
        <taxon>Metazoa</taxon>
        <taxon>Spiralia</taxon>
        <taxon>Lophotrochozoa</taxon>
        <taxon>Mollusca</taxon>
        <taxon>Gastropoda</taxon>
        <taxon>Heterobranchia</taxon>
        <taxon>Euthyneura</taxon>
        <taxon>Panpulmonata</taxon>
        <taxon>Sacoglossa</taxon>
        <taxon>Placobranchoidea</taxon>
        <taxon>Plakobranchidae</taxon>
        <taxon>Elysia</taxon>
    </lineage>
</organism>
<keyword evidence="1" id="KW-0812">Transmembrane</keyword>
<comment type="caution">
    <text evidence="3">The sequence shown here is derived from an EMBL/GenBank/DDBJ whole genome shotgun (WGS) entry which is preliminary data.</text>
</comment>
<sequence length="553" mass="62196">MKLHFQYCYQYLFYLDVNFIYFFLRECASFEASCKSGLKSFHTGKCIKKNDQKLNWSEASRLCRSQGDNGDLVKIVSSDMNTEIYEKLFASQQQAFWHGQSFLSKMKGGYVNWQAGHPRQQGETCGLINAHGTDEWTDESCASKHFAICEEGRDVCPPGWIPSSPSSSCVRLHHTRMSWDDARFICQLEDADLVVIQNDDMNRFISDQLTSDQYETYWIGLHNDAVAGEYRWLELYQQINYSYWDPNRTGFDSNLNCAGVTFEATMTWDVYSCDSMAKFICEQPEICENQQMHGPNCTEPCDAACSGPHGACFKHTGWCVSCPDGYEGHYCEKACRPGTYGRSCLLDCSPHCAGTYKACGGANGSCLLGCEAGYRGDMCDTPCDNETYGANCMRYCSIGCAGPHDACDSRSGRCLFGCDPWYPYYGPKCMYDHQVGDLTARQERTLRASSVSAVVGILFVAIVLIYNQIAIHFAERKGRDENIQIKSSQQENSTNSISISETYIDLRTVDAISQFVLPINPQIANCDKLNQPSRVFSSRVDPPRVTHSKCCKV</sequence>
<feature type="transmembrane region" description="Helical" evidence="1">
    <location>
        <begin position="451"/>
        <end position="469"/>
    </location>
</feature>
<name>A0A433TMH8_ELYCH</name>
<dbReference type="PANTHER" id="PTHR22803">
    <property type="entry name" value="MANNOSE, PHOSPHOLIPASE, LECTIN RECEPTOR RELATED"/>
    <property type="match status" value="1"/>
</dbReference>
<dbReference type="SMART" id="SM00034">
    <property type="entry name" value="CLECT"/>
    <property type="match status" value="2"/>
</dbReference>
<feature type="domain" description="C-type lectin" evidence="2">
    <location>
        <begin position="165"/>
        <end position="282"/>
    </location>
</feature>
<evidence type="ECO:0000259" key="2">
    <source>
        <dbReference type="PROSITE" id="PS50041"/>
    </source>
</evidence>
<keyword evidence="1" id="KW-0472">Membrane</keyword>
<gene>
    <name evidence="3" type="ORF">EGW08_009511</name>
</gene>
<accession>A0A433TMH8</accession>
<dbReference type="SUPFAM" id="SSF56436">
    <property type="entry name" value="C-type lectin-like"/>
    <property type="match status" value="2"/>
</dbReference>
<dbReference type="CDD" id="cd00037">
    <property type="entry name" value="CLECT"/>
    <property type="match status" value="2"/>
</dbReference>
<dbReference type="Gene3D" id="2.170.300.10">
    <property type="entry name" value="Tie2 ligand-binding domain superfamily"/>
    <property type="match status" value="1"/>
</dbReference>
<proteinExistence type="predicted"/>
<dbReference type="Gene3D" id="3.10.100.10">
    <property type="entry name" value="Mannose-Binding Protein A, subunit A"/>
    <property type="match status" value="2"/>
</dbReference>
<feature type="domain" description="C-type lectin" evidence="2">
    <location>
        <begin position="42"/>
        <end position="150"/>
    </location>
</feature>
<dbReference type="InterPro" id="IPR050111">
    <property type="entry name" value="C-type_lectin/snaclec_domain"/>
</dbReference>
<dbReference type="InterPro" id="IPR001304">
    <property type="entry name" value="C-type_lectin-like"/>
</dbReference>
<evidence type="ECO:0000313" key="3">
    <source>
        <dbReference type="EMBL" id="RUS82731.1"/>
    </source>
</evidence>
<dbReference type="InterPro" id="IPR016187">
    <property type="entry name" value="CTDL_fold"/>
</dbReference>
<dbReference type="Pfam" id="PF00059">
    <property type="entry name" value="Lectin_C"/>
    <property type="match status" value="2"/>
</dbReference>
<dbReference type="OrthoDB" id="10252017at2759"/>
<reference evidence="3 4" key="1">
    <citation type="submission" date="2019-01" db="EMBL/GenBank/DDBJ databases">
        <title>A draft genome assembly of the solar-powered sea slug Elysia chlorotica.</title>
        <authorList>
            <person name="Cai H."/>
            <person name="Li Q."/>
            <person name="Fang X."/>
            <person name="Li J."/>
            <person name="Curtis N.E."/>
            <person name="Altenburger A."/>
            <person name="Shibata T."/>
            <person name="Feng M."/>
            <person name="Maeda T."/>
            <person name="Schwartz J.A."/>
            <person name="Shigenobu S."/>
            <person name="Lundholm N."/>
            <person name="Nishiyama T."/>
            <person name="Yang H."/>
            <person name="Hasebe M."/>
            <person name="Li S."/>
            <person name="Pierce S.K."/>
            <person name="Wang J."/>
        </authorList>
    </citation>
    <scope>NUCLEOTIDE SEQUENCE [LARGE SCALE GENOMIC DNA]</scope>
    <source>
        <strain evidence="3">EC2010</strain>
        <tissue evidence="3">Whole organism of an adult</tissue>
    </source>
</reference>
<dbReference type="PROSITE" id="PS50041">
    <property type="entry name" value="C_TYPE_LECTIN_2"/>
    <property type="match status" value="2"/>
</dbReference>
<protein>
    <recommendedName>
        <fullName evidence="2">C-type lectin domain-containing protein</fullName>
    </recommendedName>
</protein>
<evidence type="ECO:0000313" key="4">
    <source>
        <dbReference type="Proteomes" id="UP000271974"/>
    </source>
</evidence>
<keyword evidence="4" id="KW-1185">Reference proteome</keyword>
<evidence type="ECO:0000256" key="1">
    <source>
        <dbReference type="SAM" id="Phobius"/>
    </source>
</evidence>